<dbReference type="CDD" id="cd06257">
    <property type="entry name" value="DnaJ"/>
    <property type="match status" value="1"/>
</dbReference>
<evidence type="ECO:0000259" key="3">
    <source>
        <dbReference type="PROSITE" id="PS50076"/>
    </source>
</evidence>
<keyword evidence="5" id="KW-1185">Reference proteome</keyword>
<dbReference type="HOGENOM" id="CLU_391821_0_0_1"/>
<feature type="transmembrane region" description="Helical" evidence="2">
    <location>
        <begin position="6"/>
        <end position="28"/>
    </location>
</feature>
<dbReference type="InterPro" id="IPR001623">
    <property type="entry name" value="DnaJ_domain"/>
</dbReference>
<evidence type="ECO:0000256" key="1">
    <source>
        <dbReference type="SAM" id="MobiDB-lite"/>
    </source>
</evidence>
<evidence type="ECO:0000313" key="4">
    <source>
        <dbReference type="EMBL" id="CCM07054.1"/>
    </source>
</evidence>
<feature type="region of interest" description="Disordered" evidence="1">
    <location>
        <begin position="381"/>
        <end position="417"/>
    </location>
</feature>
<dbReference type="OrthoDB" id="272672at2759"/>
<organism evidence="4 5">
    <name type="scientific">Fibroporia radiculosa</name>
    <dbReference type="NCBI Taxonomy" id="599839"/>
    <lineage>
        <taxon>Eukaryota</taxon>
        <taxon>Fungi</taxon>
        <taxon>Dikarya</taxon>
        <taxon>Basidiomycota</taxon>
        <taxon>Agaricomycotina</taxon>
        <taxon>Agaricomycetes</taxon>
        <taxon>Polyporales</taxon>
        <taxon>Fibroporiaceae</taxon>
        <taxon>Fibroporia</taxon>
    </lineage>
</organism>
<dbReference type="STRING" id="599839.J7S6D8"/>
<dbReference type="EMBL" id="HE797631">
    <property type="protein sequence ID" value="CCM07054.1"/>
    <property type="molecule type" value="Genomic_DNA"/>
</dbReference>
<keyword evidence="2" id="KW-1133">Transmembrane helix</keyword>
<dbReference type="PANTHER" id="PTHR13748:SF62">
    <property type="entry name" value="COBW DOMAIN-CONTAINING PROTEIN"/>
    <property type="match status" value="1"/>
</dbReference>
<dbReference type="GO" id="GO:0005737">
    <property type="term" value="C:cytoplasm"/>
    <property type="evidence" value="ECO:0007669"/>
    <property type="project" value="TreeGrafter"/>
</dbReference>
<dbReference type="RefSeq" id="XP_012177075.1">
    <property type="nucleotide sequence ID" value="XM_012321685.1"/>
</dbReference>
<reference evidence="4 5" key="1">
    <citation type="journal article" date="2012" name="Appl. Environ. Microbiol.">
        <title>Short-read sequencing for genomic analysis of the brown rot fungus Fibroporia radiculosa.</title>
        <authorList>
            <person name="Tang J.D."/>
            <person name="Perkins A.D."/>
            <person name="Sonstegard T.S."/>
            <person name="Schroeder S.G."/>
            <person name="Burgess S.C."/>
            <person name="Diehl S.V."/>
        </authorList>
    </citation>
    <scope>NUCLEOTIDE SEQUENCE [LARGE SCALE GENOMIC DNA]</scope>
    <source>
        <strain evidence="4 5">TFFH 294</strain>
    </source>
</reference>
<accession>J7S6D8</accession>
<dbReference type="PROSITE" id="PS50076">
    <property type="entry name" value="DNAJ_2"/>
    <property type="match status" value="1"/>
</dbReference>
<protein>
    <recommendedName>
        <fullName evidence="3">J domain-containing protein</fullName>
    </recommendedName>
</protein>
<keyword evidence="2" id="KW-0812">Transmembrane</keyword>
<dbReference type="InterPro" id="IPR003495">
    <property type="entry name" value="CobW/HypB/UreG_nucleotide-bd"/>
</dbReference>
<dbReference type="InterPro" id="IPR051316">
    <property type="entry name" value="Zinc-reg_GTPase_activator"/>
</dbReference>
<evidence type="ECO:0000313" key="5">
    <source>
        <dbReference type="Proteomes" id="UP000006352"/>
    </source>
</evidence>
<proteinExistence type="predicted"/>
<sequence>MATRVPIPITVFTGFLGAGKTSIILSLLPQLPKDYRVVLLKNEFGDVEVDSQLAKQSSLAAVSEILNGCMCCVLVGQMKTALLEIREQYRPDRIIIECSGSAFPATLAFQIRELERETEGDLKLDAIVTVIDAENFTEYEDTSPTARMQASYTDVLLINKWEHVSERALDILIDHLATLNDLTPKIKCKGREGVDPNFIFGLDSRLFRLEDDRTTTADGYHHEEVETATVYRGTAPAHRDGHGTECECSDSDVVDAHGGGVVEASVLAEALAGLSKDTTWRVKGFVRFADGERILNWAFGRYSLTDAPTGTLRSSDGVRLTVMGERGEVRRAARRLADKLGAQMMVYLMFSYVLSSASTYFRLPIDEDQFDDEDDNVFSSTRHITWNPSGSNSSDSDDSDAPFSSSSRSSSPSTNFASNSNKAVIREILSQDDLYRILGIQRAPCIDRLTLRRAYLFRSKACHPDKFPDSPEATRAFQKVSVAYDVLSKPSSKRLYDSRPPQSPYDLFASRPYPAPEETFRSVVLGVFNDILDGDLDMIRTLLRAVNDINPSLRLGEDGINSVLLTLHSIRERALTCRTCILALHSELTNLLEVQRTFRSLSYLDLRRRSCLTVRLARLTVRLPIALEQAIRQQRGLDVYGPPAAGVGRGRDGVGVGTGSNRIRNYAEAASVDNAERTELLNARVYTLLCGLVHVLERMERILK</sequence>
<keyword evidence="2" id="KW-0472">Membrane</keyword>
<evidence type="ECO:0000256" key="2">
    <source>
        <dbReference type="SAM" id="Phobius"/>
    </source>
</evidence>
<dbReference type="Gene3D" id="1.10.287.110">
    <property type="entry name" value="DnaJ domain"/>
    <property type="match status" value="1"/>
</dbReference>
<gene>
    <name evidence="4" type="ORF">FIBRA_09376</name>
</gene>
<dbReference type="GeneID" id="24101954"/>
<feature type="domain" description="J" evidence="3">
    <location>
        <begin position="433"/>
        <end position="500"/>
    </location>
</feature>
<dbReference type="InParanoid" id="J7S6D8"/>
<dbReference type="Pfam" id="PF00226">
    <property type="entry name" value="DnaJ"/>
    <property type="match status" value="1"/>
</dbReference>
<name>J7S6D8_9APHY</name>
<dbReference type="InterPro" id="IPR027417">
    <property type="entry name" value="P-loop_NTPase"/>
</dbReference>
<dbReference type="CDD" id="cd03112">
    <property type="entry name" value="CobW-like"/>
    <property type="match status" value="1"/>
</dbReference>
<dbReference type="PANTHER" id="PTHR13748">
    <property type="entry name" value="COBW-RELATED"/>
    <property type="match status" value="1"/>
</dbReference>
<dbReference type="InterPro" id="IPR036869">
    <property type="entry name" value="J_dom_sf"/>
</dbReference>
<dbReference type="SUPFAM" id="SSF52540">
    <property type="entry name" value="P-loop containing nucleoside triphosphate hydrolases"/>
    <property type="match status" value="1"/>
</dbReference>
<dbReference type="AlphaFoldDB" id="J7S6D8"/>
<dbReference type="SUPFAM" id="SSF46565">
    <property type="entry name" value="Chaperone J-domain"/>
    <property type="match status" value="1"/>
</dbReference>
<dbReference type="Proteomes" id="UP000006352">
    <property type="component" value="Unassembled WGS sequence"/>
</dbReference>
<dbReference type="SMART" id="SM00271">
    <property type="entry name" value="DnaJ"/>
    <property type="match status" value="1"/>
</dbReference>
<dbReference type="Pfam" id="PF02492">
    <property type="entry name" value="cobW"/>
    <property type="match status" value="1"/>
</dbReference>
<feature type="compositionally biased region" description="Low complexity" evidence="1">
    <location>
        <begin position="401"/>
        <end position="417"/>
    </location>
</feature>
<dbReference type="Gene3D" id="3.40.50.300">
    <property type="entry name" value="P-loop containing nucleotide triphosphate hydrolases"/>
    <property type="match status" value="1"/>
</dbReference>